<sequence>MSERDSPMSVWRGGRANRSARIERSTAETKVLVELDLDGTGVADIATGIGFFDHMLGQIAKHGSIDLRVATEGDLEVDAHHTVEDTSLALGAALAEALGDKRGIRRYGAALIPLDEVLVQAAVDLSGRPYVVHDEPAAIAPRIGPIYPTSLTRHVWESLGHSARMTLHVSVLRAGRPGSQPDAHHVVEAQFKAFARALRDAVAPDPRAAGVPSTKGVL</sequence>
<comment type="catalytic activity">
    <reaction evidence="4">
        <text>D-erythro-1-(imidazol-4-yl)glycerol 3-phosphate = 3-(imidazol-4-yl)-2-oxopropyl phosphate + H2O</text>
        <dbReference type="Rhea" id="RHEA:11040"/>
        <dbReference type="ChEBI" id="CHEBI:15377"/>
        <dbReference type="ChEBI" id="CHEBI:57766"/>
        <dbReference type="ChEBI" id="CHEBI:58278"/>
        <dbReference type="EC" id="4.2.1.19"/>
    </reaction>
</comment>
<dbReference type="NCBIfam" id="NF002114">
    <property type="entry name" value="PRK00951.2-4"/>
    <property type="match status" value="1"/>
</dbReference>
<organism evidence="5 6">
    <name type="scientific">Rugosimonospora acidiphila</name>
    <dbReference type="NCBI Taxonomy" id="556531"/>
    <lineage>
        <taxon>Bacteria</taxon>
        <taxon>Bacillati</taxon>
        <taxon>Actinomycetota</taxon>
        <taxon>Actinomycetes</taxon>
        <taxon>Micromonosporales</taxon>
        <taxon>Micromonosporaceae</taxon>
        <taxon>Rugosimonospora</taxon>
    </lineage>
</organism>
<evidence type="ECO:0000256" key="3">
    <source>
        <dbReference type="ARBA" id="ARBA00023239"/>
    </source>
</evidence>
<keyword evidence="2 4" id="KW-0368">Histidine biosynthesis</keyword>
<keyword evidence="4" id="KW-0963">Cytoplasm</keyword>
<dbReference type="EMBL" id="BAABJQ010000027">
    <property type="protein sequence ID" value="GAA5196739.1"/>
    <property type="molecule type" value="Genomic_DNA"/>
</dbReference>
<dbReference type="EC" id="4.2.1.19" evidence="4"/>
<keyword evidence="3 4" id="KW-0456">Lyase</keyword>
<dbReference type="NCBIfam" id="NF002110">
    <property type="entry name" value="PRK00951.1-6"/>
    <property type="match status" value="1"/>
</dbReference>
<evidence type="ECO:0000256" key="1">
    <source>
        <dbReference type="ARBA" id="ARBA00022605"/>
    </source>
</evidence>
<dbReference type="InterPro" id="IPR000807">
    <property type="entry name" value="ImidazoleglycerolP_deHydtase"/>
</dbReference>
<comment type="similarity">
    <text evidence="4">Belongs to the imidazoleglycerol-phosphate dehydratase family.</text>
</comment>
<accession>A0ABP9SI27</accession>
<dbReference type="NCBIfam" id="NF002111">
    <property type="entry name" value="PRK00951.2-1"/>
    <property type="match status" value="1"/>
</dbReference>
<keyword evidence="1 4" id="KW-0028">Amino-acid biosynthesis</keyword>
<reference evidence="6" key="1">
    <citation type="journal article" date="2019" name="Int. J. Syst. Evol. Microbiol.">
        <title>The Global Catalogue of Microorganisms (GCM) 10K type strain sequencing project: providing services to taxonomists for standard genome sequencing and annotation.</title>
        <authorList>
            <consortium name="The Broad Institute Genomics Platform"/>
            <consortium name="The Broad Institute Genome Sequencing Center for Infectious Disease"/>
            <person name="Wu L."/>
            <person name="Ma J."/>
        </authorList>
    </citation>
    <scope>NUCLEOTIDE SEQUENCE [LARGE SCALE GENOMIC DNA]</scope>
    <source>
        <strain evidence="6">JCM 18304</strain>
    </source>
</reference>
<evidence type="ECO:0000313" key="5">
    <source>
        <dbReference type="EMBL" id="GAA5196739.1"/>
    </source>
</evidence>
<comment type="pathway">
    <text evidence="4">Amino-acid biosynthesis; L-histidine biosynthesis; L-histidine from 5-phospho-alpha-D-ribose 1-diphosphate: step 6/9.</text>
</comment>
<dbReference type="HAMAP" id="MF_00076">
    <property type="entry name" value="HisB"/>
    <property type="match status" value="1"/>
</dbReference>
<dbReference type="SUPFAM" id="SSF54211">
    <property type="entry name" value="Ribosomal protein S5 domain 2-like"/>
    <property type="match status" value="2"/>
</dbReference>
<dbReference type="InterPro" id="IPR038494">
    <property type="entry name" value="IGPD_sf"/>
</dbReference>
<dbReference type="PANTHER" id="PTHR23133:SF2">
    <property type="entry name" value="IMIDAZOLEGLYCEROL-PHOSPHATE DEHYDRATASE"/>
    <property type="match status" value="1"/>
</dbReference>
<evidence type="ECO:0000256" key="4">
    <source>
        <dbReference type="HAMAP-Rule" id="MF_00076"/>
    </source>
</evidence>
<comment type="subcellular location">
    <subcellularLocation>
        <location evidence="4">Cytoplasm</location>
    </subcellularLocation>
</comment>
<comment type="caution">
    <text evidence="5">The sequence shown here is derived from an EMBL/GenBank/DDBJ whole genome shotgun (WGS) entry which is preliminary data.</text>
</comment>
<dbReference type="Proteomes" id="UP001501570">
    <property type="component" value="Unassembled WGS sequence"/>
</dbReference>
<dbReference type="Gene3D" id="3.30.230.40">
    <property type="entry name" value="Imidazole glycerol phosphate dehydratase, domain 1"/>
    <property type="match status" value="2"/>
</dbReference>
<dbReference type="InterPro" id="IPR020568">
    <property type="entry name" value="Ribosomal_Su5_D2-typ_SF"/>
</dbReference>
<protein>
    <recommendedName>
        <fullName evidence="4">Imidazoleglycerol-phosphate dehydratase</fullName>
        <shortName evidence="4">IGPD</shortName>
        <ecNumber evidence="4">4.2.1.19</ecNumber>
    </recommendedName>
</protein>
<dbReference type="PANTHER" id="PTHR23133">
    <property type="entry name" value="IMIDAZOLEGLYCEROL-PHOSPHATE DEHYDRATASE HIS7"/>
    <property type="match status" value="1"/>
</dbReference>
<proteinExistence type="inferred from homology"/>
<dbReference type="CDD" id="cd07914">
    <property type="entry name" value="IGPD"/>
    <property type="match status" value="1"/>
</dbReference>
<gene>
    <name evidence="4 5" type="primary">hisB</name>
    <name evidence="5" type="ORF">GCM10023322_66410</name>
</gene>
<evidence type="ECO:0000313" key="6">
    <source>
        <dbReference type="Proteomes" id="UP001501570"/>
    </source>
</evidence>
<name>A0ABP9SI27_9ACTN</name>
<evidence type="ECO:0000256" key="2">
    <source>
        <dbReference type="ARBA" id="ARBA00023102"/>
    </source>
</evidence>
<dbReference type="Pfam" id="PF00475">
    <property type="entry name" value="IGPD"/>
    <property type="match status" value="1"/>
</dbReference>
<keyword evidence="6" id="KW-1185">Reference proteome</keyword>